<name>A0A420IYG5_9PEZI</name>
<evidence type="ECO:0000256" key="4">
    <source>
        <dbReference type="ARBA" id="ARBA00023002"/>
    </source>
</evidence>
<dbReference type="InterPro" id="IPR002042">
    <property type="entry name" value="Uricase"/>
</dbReference>
<dbReference type="AlphaFoldDB" id="A0A420IYG5"/>
<comment type="caution">
    <text evidence="5">The sequence shown here is derived from an EMBL/GenBank/DDBJ whole genome shotgun (WGS) entry which is preliminary data.</text>
</comment>
<dbReference type="STRING" id="62708.A0A420IYG5"/>
<keyword evidence="3" id="KW-0659">Purine metabolism</keyword>
<keyword evidence="4" id="KW-0560">Oxidoreductase</keyword>
<evidence type="ECO:0000313" key="5">
    <source>
        <dbReference type="EMBL" id="RKF79558.1"/>
    </source>
</evidence>
<keyword evidence="6" id="KW-1185">Reference proteome</keyword>
<dbReference type="Pfam" id="PF01014">
    <property type="entry name" value="Uricase"/>
    <property type="match status" value="1"/>
</dbReference>
<dbReference type="EMBL" id="MCBQ01005465">
    <property type="protein sequence ID" value="RKF79558.1"/>
    <property type="molecule type" value="Genomic_DNA"/>
</dbReference>
<dbReference type="GO" id="GO:0006144">
    <property type="term" value="P:purine nucleobase metabolic process"/>
    <property type="evidence" value="ECO:0007669"/>
    <property type="project" value="UniProtKB-KW"/>
</dbReference>
<organism evidence="5 6">
    <name type="scientific">Golovinomyces cichoracearum</name>
    <dbReference type="NCBI Taxonomy" id="62708"/>
    <lineage>
        <taxon>Eukaryota</taxon>
        <taxon>Fungi</taxon>
        <taxon>Dikarya</taxon>
        <taxon>Ascomycota</taxon>
        <taxon>Pezizomycotina</taxon>
        <taxon>Leotiomycetes</taxon>
        <taxon>Erysiphales</taxon>
        <taxon>Erysiphaceae</taxon>
        <taxon>Golovinomyces</taxon>
    </lineage>
</organism>
<evidence type="ECO:0000313" key="6">
    <source>
        <dbReference type="Proteomes" id="UP000283383"/>
    </source>
</evidence>
<dbReference type="GO" id="GO:0019628">
    <property type="term" value="P:urate catabolic process"/>
    <property type="evidence" value="ECO:0007669"/>
    <property type="project" value="UniProtKB-UniPathway"/>
</dbReference>
<dbReference type="SUPFAM" id="SSF55620">
    <property type="entry name" value="Tetrahydrobiopterin biosynthesis enzymes-like"/>
    <property type="match status" value="1"/>
</dbReference>
<reference evidence="5 6" key="1">
    <citation type="journal article" date="2018" name="BMC Genomics">
        <title>Comparative genome analyses reveal sequence features reflecting distinct modes of host-adaptation between dicot and monocot powdery mildew.</title>
        <authorList>
            <person name="Wu Y."/>
            <person name="Ma X."/>
            <person name="Pan Z."/>
            <person name="Kale S.D."/>
            <person name="Song Y."/>
            <person name="King H."/>
            <person name="Zhang Q."/>
            <person name="Presley C."/>
            <person name="Deng X."/>
            <person name="Wei C.I."/>
            <person name="Xiao S."/>
        </authorList>
    </citation>
    <scope>NUCLEOTIDE SEQUENCE [LARGE SCALE GENOMIC DNA]</scope>
    <source>
        <strain evidence="5">UMSG3</strain>
    </source>
</reference>
<evidence type="ECO:0000256" key="2">
    <source>
        <dbReference type="ARBA" id="ARBA00012598"/>
    </source>
</evidence>
<evidence type="ECO:0000256" key="1">
    <source>
        <dbReference type="ARBA" id="ARBA00004831"/>
    </source>
</evidence>
<dbReference type="EC" id="1.7.3.3" evidence="2"/>
<gene>
    <name evidence="5" type="ORF">GcM3_054027</name>
</gene>
<dbReference type="Proteomes" id="UP000283383">
    <property type="component" value="Unassembled WGS sequence"/>
</dbReference>
<dbReference type="UniPathway" id="UPA00394">
    <property type="reaction ID" value="UER00650"/>
</dbReference>
<comment type="pathway">
    <text evidence="1">Purine metabolism; urate degradation; (S)-allantoin from urate: step 1/3.</text>
</comment>
<protein>
    <recommendedName>
        <fullName evidence="2">factor independent urate hydroxylase</fullName>
        <ecNumber evidence="2">1.7.3.3</ecNumber>
    </recommendedName>
</protein>
<evidence type="ECO:0000256" key="3">
    <source>
        <dbReference type="ARBA" id="ARBA00022631"/>
    </source>
</evidence>
<accession>A0A420IYG5</accession>
<sequence>MNFDGMPHPNSFYRDCDYPQVAEAKVRNNRIKTNSGMYGLTVFKSTGSQFHEFKPLETMTFVRVAAPRFDEAWFDVRDTTVNIFAQENSHSVQNTILLGLITSCKLIRVTKW</sequence>
<proteinExistence type="predicted"/>
<dbReference type="Gene3D" id="3.10.270.10">
    <property type="entry name" value="Urate Oxidase"/>
    <property type="match status" value="1"/>
</dbReference>
<dbReference type="GO" id="GO:0004846">
    <property type="term" value="F:urate oxidase activity"/>
    <property type="evidence" value="ECO:0007669"/>
    <property type="project" value="UniProtKB-EC"/>
</dbReference>